<dbReference type="GO" id="GO:0006508">
    <property type="term" value="P:proteolysis"/>
    <property type="evidence" value="ECO:0007669"/>
    <property type="project" value="UniProtKB-KW"/>
</dbReference>
<protein>
    <submittedName>
        <fullName evidence="6">Serine protease</fullName>
    </submittedName>
</protein>
<dbReference type="InterPro" id="IPR001254">
    <property type="entry name" value="Trypsin_dom"/>
</dbReference>
<name>A0ABW1Y9X8_9DEIO</name>
<dbReference type="Pfam" id="PF00089">
    <property type="entry name" value="Trypsin"/>
    <property type="match status" value="1"/>
</dbReference>
<dbReference type="Gene3D" id="2.40.10.10">
    <property type="entry name" value="Trypsin-like serine proteases"/>
    <property type="match status" value="1"/>
</dbReference>
<gene>
    <name evidence="6" type="ORF">ACFP81_01270</name>
</gene>
<feature type="chain" id="PRO_5047029453" evidence="4">
    <location>
        <begin position="20"/>
        <end position="283"/>
    </location>
</feature>
<feature type="signal peptide" evidence="4">
    <location>
        <begin position="1"/>
        <end position="19"/>
    </location>
</feature>
<organism evidence="6 7">
    <name type="scientific">Deinococcus lacus</name>
    <dbReference type="NCBI Taxonomy" id="392561"/>
    <lineage>
        <taxon>Bacteria</taxon>
        <taxon>Thermotogati</taxon>
        <taxon>Deinococcota</taxon>
        <taxon>Deinococci</taxon>
        <taxon>Deinococcales</taxon>
        <taxon>Deinococcaceae</taxon>
        <taxon>Deinococcus</taxon>
    </lineage>
</organism>
<evidence type="ECO:0000259" key="5">
    <source>
        <dbReference type="PROSITE" id="PS50240"/>
    </source>
</evidence>
<dbReference type="PANTHER" id="PTHR24276">
    <property type="entry name" value="POLYSERASE-RELATED"/>
    <property type="match status" value="1"/>
</dbReference>
<dbReference type="RefSeq" id="WP_380081808.1">
    <property type="nucleotide sequence ID" value="NZ_JBHSWD010000001.1"/>
</dbReference>
<proteinExistence type="inferred from homology"/>
<dbReference type="PANTHER" id="PTHR24276:SF98">
    <property type="entry name" value="FI18310P1-RELATED"/>
    <property type="match status" value="1"/>
</dbReference>
<comment type="caution">
    <text evidence="6">The sequence shown here is derived from an EMBL/GenBank/DDBJ whole genome shotgun (WGS) entry which is preliminary data.</text>
</comment>
<keyword evidence="7" id="KW-1185">Reference proteome</keyword>
<dbReference type="SMART" id="SM00020">
    <property type="entry name" value="Tryp_SPc"/>
    <property type="match status" value="1"/>
</dbReference>
<sequence>MRKLIASALLGFGLLTACGNSVPVATAPAPEAAAPTTLGEQVIYGDATTIAKRPYQVALLYDGTQFCGGTLISKDWVLTAAHCLDGVSASRLKVRAGSASPYSGGQLLNVSRYVIHSNYRSVEFGYDVAVLKLSSSVTTSSAQPALIPTSSADNVATAVGRYLTISGWGRTDPYSNTASSTLREASLPVLSYDDCDNQLAPLLGDLYLAQGTVCGGVNRYSQSGCQGDSGGPFAGQGDNGKYYVFGIVSWGNVPKCNAGPTAFTRVATYNAWITQQTGISASN</sequence>
<comment type="similarity">
    <text evidence="1">Belongs to the peptidase S1 family.</text>
</comment>
<feature type="domain" description="Peptidase S1" evidence="5">
    <location>
        <begin position="42"/>
        <end position="278"/>
    </location>
</feature>
<dbReference type="SUPFAM" id="SSF50494">
    <property type="entry name" value="Trypsin-like serine proteases"/>
    <property type="match status" value="1"/>
</dbReference>
<dbReference type="InterPro" id="IPR018114">
    <property type="entry name" value="TRYPSIN_HIS"/>
</dbReference>
<dbReference type="PROSITE" id="PS00135">
    <property type="entry name" value="TRYPSIN_SER"/>
    <property type="match status" value="1"/>
</dbReference>
<evidence type="ECO:0000256" key="1">
    <source>
        <dbReference type="ARBA" id="ARBA00007664"/>
    </source>
</evidence>
<reference evidence="7" key="1">
    <citation type="journal article" date="2019" name="Int. J. Syst. Evol. Microbiol.">
        <title>The Global Catalogue of Microorganisms (GCM) 10K type strain sequencing project: providing services to taxonomists for standard genome sequencing and annotation.</title>
        <authorList>
            <consortium name="The Broad Institute Genomics Platform"/>
            <consortium name="The Broad Institute Genome Sequencing Center for Infectious Disease"/>
            <person name="Wu L."/>
            <person name="Ma J."/>
        </authorList>
    </citation>
    <scope>NUCLEOTIDE SEQUENCE [LARGE SCALE GENOMIC DNA]</scope>
    <source>
        <strain evidence="7">CGMCC 1.15772</strain>
    </source>
</reference>
<dbReference type="PROSITE" id="PS50240">
    <property type="entry name" value="TRYPSIN_DOM"/>
    <property type="match status" value="1"/>
</dbReference>
<evidence type="ECO:0000256" key="2">
    <source>
        <dbReference type="ARBA" id="ARBA00023157"/>
    </source>
</evidence>
<dbReference type="CDD" id="cd00190">
    <property type="entry name" value="Tryp_SPc"/>
    <property type="match status" value="1"/>
</dbReference>
<dbReference type="PRINTS" id="PR00722">
    <property type="entry name" value="CHYMOTRYPSIN"/>
</dbReference>
<evidence type="ECO:0000256" key="3">
    <source>
        <dbReference type="RuleBase" id="RU363034"/>
    </source>
</evidence>
<dbReference type="PROSITE" id="PS00134">
    <property type="entry name" value="TRYPSIN_HIS"/>
    <property type="match status" value="1"/>
</dbReference>
<evidence type="ECO:0000256" key="4">
    <source>
        <dbReference type="SAM" id="SignalP"/>
    </source>
</evidence>
<keyword evidence="3" id="KW-0378">Hydrolase</keyword>
<dbReference type="InterPro" id="IPR043504">
    <property type="entry name" value="Peptidase_S1_PA_chymotrypsin"/>
</dbReference>
<accession>A0ABW1Y9X8</accession>
<dbReference type="InterPro" id="IPR001314">
    <property type="entry name" value="Peptidase_S1A"/>
</dbReference>
<dbReference type="InterPro" id="IPR033116">
    <property type="entry name" value="TRYPSIN_SER"/>
</dbReference>
<keyword evidence="4" id="KW-0732">Signal</keyword>
<evidence type="ECO:0000313" key="6">
    <source>
        <dbReference type="EMBL" id="MFC6590796.1"/>
    </source>
</evidence>
<dbReference type="PROSITE" id="PS51257">
    <property type="entry name" value="PROKAR_LIPOPROTEIN"/>
    <property type="match status" value="1"/>
</dbReference>
<evidence type="ECO:0000313" key="7">
    <source>
        <dbReference type="Proteomes" id="UP001596297"/>
    </source>
</evidence>
<dbReference type="EMBL" id="JBHSWD010000001">
    <property type="protein sequence ID" value="MFC6590796.1"/>
    <property type="molecule type" value="Genomic_DNA"/>
</dbReference>
<dbReference type="GO" id="GO:0008233">
    <property type="term" value="F:peptidase activity"/>
    <property type="evidence" value="ECO:0007669"/>
    <property type="project" value="UniProtKB-KW"/>
</dbReference>
<keyword evidence="3 6" id="KW-0645">Protease</keyword>
<dbReference type="InterPro" id="IPR050430">
    <property type="entry name" value="Peptidase_S1"/>
</dbReference>
<keyword evidence="3" id="KW-0720">Serine protease</keyword>
<dbReference type="Proteomes" id="UP001596297">
    <property type="component" value="Unassembled WGS sequence"/>
</dbReference>
<dbReference type="InterPro" id="IPR009003">
    <property type="entry name" value="Peptidase_S1_PA"/>
</dbReference>
<keyword evidence="2" id="KW-1015">Disulfide bond</keyword>